<name>A0A024FVD4_9STRA</name>
<dbReference type="EMBL" id="CAIX01000538">
    <property type="protein sequence ID" value="CCI11080.1"/>
    <property type="molecule type" value="Genomic_DNA"/>
</dbReference>
<protein>
    <submittedName>
        <fullName evidence="1">Uncharacterized protein</fullName>
    </submittedName>
</protein>
<gene>
    <name evidence="1" type="ORF">BN9_123310</name>
</gene>
<sequence>MDAVFVHRNEYSVYVEYTIAGSDFVIENLKIACIINNEREISQYKIISPRLDHPIQSDQGLGGLVSNDDNPKCIIMQSNVAAVCMACLQESMEARTLFRFHVLNPRGGDAILLVLFGSTLKEVPKKYCIKLCPLIEEMQISTLRICMEVARHLPFRKDDTSLSLSNWERTSAIEVFAVGESSQADLHPSEHDQRIMYPPLQGLKLSKSLLGHKFIHCRLCLVIEFRHALLPSDGRENCIYLMNPVSKQQIEMMPCFVACGEVEVMDRDAPECQLKVDDHRLPFSADEEFLAQVPSRPRNDKFAATHKLSMSSGCIWVQSEDKNIKDNDKCVKCIRGIRSVDVMKLSDATALASIRPLQTRHDRRKMQLALCVSVSKCLQLLFFPNAMCFYQMNIQRFKDAADHLPTDYHLATSAGHIQLMKDYRNDQASTSSVTRTSVTDTWDHPTSSAHQNHSQYIDDLRHHLTSRHSFGEQPADVEGLGETWQTLDLFPLDPGFIHTEKLHQTSTEAKLKKPRFQEDLTVSRDSGTFKEADGSHITNVRIVVCAKYSVGCLKCLALHGEMLLFSSVYFYAWLISGTGEKDHKLFVGCGVVRAGSPMNLDIYPRRPISFASIASILSTT</sequence>
<keyword evidence="2" id="KW-1185">Reference proteome</keyword>
<dbReference type="AlphaFoldDB" id="A0A024FVD4"/>
<proteinExistence type="predicted"/>
<organism evidence="1 2">
    <name type="scientific">Albugo candida</name>
    <dbReference type="NCBI Taxonomy" id="65357"/>
    <lineage>
        <taxon>Eukaryota</taxon>
        <taxon>Sar</taxon>
        <taxon>Stramenopiles</taxon>
        <taxon>Oomycota</taxon>
        <taxon>Peronosporomycetes</taxon>
        <taxon>Albuginales</taxon>
        <taxon>Albuginaceae</taxon>
        <taxon>Albugo</taxon>
    </lineage>
</organism>
<dbReference type="InParanoid" id="A0A024FVD4"/>
<evidence type="ECO:0000313" key="2">
    <source>
        <dbReference type="Proteomes" id="UP000053237"/>
    </source>
</evidence>
<dbReference type="Proteomes" id="UP000053237">
    <property type="component" value="Unassembled WGS sequence"/>
</dbReference>
<accession>A0A024FVD4</accession>
<comment type="caution">
    <text evidence="1">The sequence shown here is derived from an EMBL/GenBank/DDBJ whole genome shotgun (WGS) entry which is preliminary data.</text>
</comment>
<reference evidence="1 2" key="1">
    <citation type="submission" date="2012-05" db="EMBL/GenBank/DDBJ databases">
        <title>Recombination and specialization in a pathogen metapopulation.</title>
        <authorList>
            <person name="Gardiner A."/>
            <person name="Kemen E."/>
            <person name="Schultz-Larsen T."/>
            <person name="MacLean D."/>
            <person name="Van Oosterhout C."/>
            <person name="Jones J.D.G."/>
        </authorList>
    </citation>
    <scope>NUCLEOTIDE SEQUENCE [LARGE SCALE GENOMIC DNA]</scope>
    <source>
        <strain evidence="1 2">Ac Nc2</strain>
    </source>
</reference>
<evidence type="ECO:0000313" key="1">
    <source>
        <dbReference type="EMBL" id="CCI11080.1"/>
    </source>
</evidence>